<protein>
    <recommendedName>
        <fullName evidence="3">Berberine/berberine-like domain-containing protein</fullName>
    </recommendedName>
</protein>
<proteinExistence type="predicted"/>
<keyword evidence="5" id="KW-1185">Reference proteome</keyword>
<name>A0AA89BAJ2_9ASTE</name>
<evidence type="ECO:0000313" key="5">
    <source>
        <dbReference type="Proteomes" id="UP001188597"/>
    </source>
</evidence>
<dbReference type="Proteomes" id="UP001188597">
    <property type="component" value="Unassembled WGS sequence"/>
</dbReference>
<evidence type="ECO:0000313" key="4">
    <source>
        <dbReference type="EMBL" id="KAK3025981.1"/>
    </source>
</evidence>
<accession>A0AA89BAJ2</accession>
<evidence type="ECO:0000259" key="3">
    <source>
        <dbReference type="Pfam" id="PF08031"/>
    </source>
</evidence>
<feature type="domain" description="Berberine/berberine-like" evidence="3">
    <location>
        <begin position="17"/>
        <end position="61"/>
    </location>
</feature>
<dbReference type="GO" id="GO:0050660">
    <property type="term" value="F:flavin adenine dinucleotide binding"/>
    <property type="evidence" value="ECO:0007669"/>
    <property type="project" value="InterPro"/>
</dbReference>
<evidence type="ECO:0000256" key="2">
    <source>
        <dbReference type="ARBA" id="ARBA00022827"/>
    </source>
</evidence>
<keyword evidence="1" id="KW-0285">Flavoprotein</keyword>
<gene>
    <name evidence="4" type="ORF">RJ639_041672</name>
</gene>
<dbReference type="AlphaFoldDB" id="A0AA89BAJ2"/>
<dbReference type="GO" id="GO:0016491">
    <property type="term" value="F:oxidoreductase activity"/>
    <property type="evidence" value="ECO:0007669"/>
    <property type="project" value="InterPro"/>
</dbReference>
<sequence>MLYGYMTPFVSKFPREAFLNYRDLDLGINHNGRYSYLEGAVYGIKYFKGNFNRLVQIKTKVCKEDRSENPKEPWTIISPPKDARASITALIAPRAFCQISRNHSADTVGLNRV</sequence>
<dbReference type="InterPro" id="IPR012951">
    <property type="entry name" value="BBE"/>
</dbReference>
<dbReference type="EMBL" id="JAVXUP010000521">
    <property type="protein sequence ID" value="KAK3025981.1"/>
    <property type="molecule type" value="Genomic_DNA"/>
</dbReference>
<dbReference type="Gene3D" id="3.30.465.10">
    <property type="match status" value="1"/>
</dbReference>
<organism evidence="4 5">
    <name type="scientific">Escallonia herrerae</name>
    <dbReference type="NCBI Taxonomy" id="1293975"/>
    <lineage>
        <taxon>Eukaryota</taxon>
        <taxon>Viridiplantae</taxon>
        <taxon>Streptophyta</taxon>
        <taxon>Embryophyta</taxon>
        <taxon>Tracheophyta</taxon>
        <taxon>Spermatophyta</taxon>
        <taxon>Magnoliopsida</taxon>
        <taxon>eudicotyledons</taxon>
        <taxon>Gunneridae</taxon>
        <taxon>Pentapetalae</taxon>
        <taxon>asterids</taxon>
        <taxon>campanulids</taxon>
        <taxon>Escalloniales</taxon>
        <taxon>Escalloniaceae</taxon>
        <taxon>Escallonia</taxon>
    </lineage>
</organism>
<keyword evidence="2" id="KW-0274">FAD</keyword>
<dbReference type="Gene3D" id="3.40.462.20">
    <property type="match status" value="1"/>
</dbReference>
<reference evidence="4" key="1">
    <citation type="submission" date="2022-12" db="EMBL/GenBank/DDBJ databases">
        <title>Draft genome assemblies for two species of Escallonia (Escalloniales).</title>
        <authorList>
            <person name="Chanderbali A."/>
            <person name="Dervinis C."/>
            <person name="Anghel I."/>
            <person name="Soltis D."/>
            <person name="Soltis P."/>
            <person name="Zapata F."/>
        </authorList>
    </citation>
    <scope>NUCLEOTIDE SEQUENCE</scope>
    <source>
        <strain evidence="4">UCBG64.0493</strain>
        <tissue evidence="4">Leaf</tissue>
    </source>
</reference>
<comment type="caution">
    <text evidence="4">The sequence shown here is derived from an EMBL/GenBank/DDBJ whole genome shotgun (WGS) entry which is preliminary data.</text>
</comment>
<evidence type="ECO:0000256" key="1">
    <source>
        <dbReference type="ARBA" id="ARBA00022630"/>
    </source>
</evidence>
<dbReference type="Pfam" id="PF08031">
    <property type="entry name" value="BBE"/>
    <property type="match status" value="1"/>
</dbReference>
<dbReference type="InterPro" id="IPR016169">
    <property type="entry name" value="FAD-bd_PCMH_sub2"/>
</dbReference>
<dbReference type="PANTHER" id="PTHR32448">
    <property type="entry name" value="OS08G0158400 PROTEIN"/>
    <property type="match status" value="1"/>
</dbReference>